<comment type="caution">
    <text evidence="1">The sequence shown here is derived from an EMBL/GenBank/DDBJ whole genome shotgun (WGS) entry which is preliminary data.</text>
</comment>
<protein>
    <submittedName>
        <fullName evidence="1">Putative multidrug efflux membrane permease</fullName>
    </submittedName>
</protein>
<feature type="non-terminal residue" evidence="1">
    <location>
        <position position="1"/>
    </location>
</feature>
<name>A0A0L7LNQ0_OPEBR</name>
<sequence length="59" mass="6531">MCWNRISPDWTRCRMAWVLAQDVAACSQQPRAHCSASAPPVTTPLLTALCGIIFYPPNL</sequence>
<keyword evidence="2" id="KW-1185">Reference proteome</keyword>
<evidence type="ECO:0000313" key="2">
    <source>
        <dbReference type="Proteomes" id="UP000037510"/>
    </source>
</evidence>
<feature type="non-terminal residue" evidence="1">
    <location>
        <position position="59"/>
    </location>
</feature>
<accession>A0A0L7LNQ0</accession>
<organism evidence="1 2">
    <name type="scientific">Operophtera brumata</name>
    <name type="common">Winter moth</name>
    <name type="synonym">Phalaena brumata</name>
    <dbReference type="NCBI Taxonomy" id="104452"/>
    <lineage>
        <taxon>Eukaryota</taxon>
        <taxon>Metazoa</taxon>
        <taxon>Ecdysozoa</taxon>
        <taxon>Arthropoda</taxon>
        <taxon>Hexapoda</taxon>
        <taxon>Insecta</taxon>
        <taxon>Pterygota</taxon>
        <taxon>Neoptera</taxon>
        <taxon>Endopterygota</taxon>
        <taxon>Lepidoptera</taxon>
        <taxon>Glossata</taxon>
        <taxon>Ditrysia</taxon>
        <taxon>Geometroidea</taxon>
        <taxon>Geometridae</taxon>
        <taxon>Larentiinae</taxon>
        <taxon>Operophtera</taxon>
    </lineage>
</organism>
<proteinExistence type="predicted"/>
<gene>
    <name evidence="1" type="ORF">OBRU01_04526</name>
</gene>
<dbReference type="Proteomes" id="UP000037510">
    <property type="component" value="Unassembled WGS sequence"/>
</dbReference>
<dbReference type="EMBL" id="JTDY01000511">
    <property type="protein sequence ID" value="KOB76841.1"/>
    <property type="molecule type" value="Genomic_DNA"/>
</dbReference>
<dbReference type="AlphaFoldDB" id="A0A0L7LNQ0"/>
<reference evidence="1 2" key="1">
    <citation type="journal article" date="2015" name="Genome Biol. Evol.">
        <title>The genome of winter moth (Operophtera brumata) provides a genomic perspective on sexual dimorphism and phenology.</title>
        <authorList>
            <person name="Derks M.F."/>
            <person name="Smit S."/>
            <person name="Salis L."/>
            <person name="Schijlen E."/>
            <person name="Bossers A."/>
            <person name="Mateman C."/>
            <person name="Pijl A.S."/>
            <person name="de Ridder D."/>
            <person name="Groenen M.A."/>
            <person name="Visser M.E."/>
            <person name="Megens H.J."/>
        </authorList>
    </citation>
    <scope>NUCLEOTIDE SEQUENCE [LARGE SCALE GENOMIC DNA]</scope>
    <source>
        <strain evidence="1">WM2013NL</strain>
        <tissue evidence="1">Head and thorax</tissue>
    </source>
</reference>
<evidence type="ECO:0000313" key="1">
    <source>
        <dbReference type="EMBL" id="KOB76841.1"/>
    </source>
</evidence>